<feature type="region of interest" description="Disordered" evidence="1">
    <location>
        <begin position="1"/>
        <end position="56"/>
    </location>
</feature>
<accession>A0A8S1PDN0</accession>
<organism evidence="2 3">
    <name type="scientific">Paramecium primaurelia</name>
    <dbReference type="NCBI Taxonomy" id="5886"/>
    <lineage>
        <taxon>Eukaryota</taxon>
        <taxon>Sar</taxon>
        <taxon>Alveolata</taxon>
        <taxon>Ciliophora</taxon>
        <taxon>Intramacronucleata</taxon>
        <taxon>Oligohymenophorea</taxon>
        <taxon>Peniculida</taxon>
        <taxon>Parameciidae</taxon>
        <taxon>Paramecium</taxon>
    </lineage>
</organism>
<feature type="region of interest" description="Disordered" evidence="1">
    <location>
        <begin position="260"/>
        <end position="280"/>
    </location>
</feature>
<reference evidence="2" key="1">
    <citation type="submission" date="2021-01" db="EMBL/GenBank/DDBJ databases">
        <authorList>
            <consortium name="Genoscope - CEA"/>
            <person name="William W."/>
        </authorList>
    </citation>
    <scope>NUCLEOTIDE SEQUENCE</scope>
</reference>
<feature type="compositionally biased region" description="Basic and acidic residues" evidence="1">
    <location>
        <begin position="1"/>
        <end position="12"/>
    </location>
</feature>
<gene>
    <name evidence="2" type="ORF">PPRIM_AZ9-3.1.T1140012</name>
</gene>
<protein>
    <submittedName>
        <fullName evidence="2">Uncharacterized protein</fullName>
    </submittedName>
</protein>
<evidence type="ECO:0000313" key="2">
    <source>
        <dbReference type="EMBL" id="CAD8100911.1"/>
    </source>
</evidence>
<dbReference type="EMBL" id="CAJJDM010000117">
    <property type="protein sequence ID" value="CAD8100911.1"/>
    <property type="molecule type" value="Genomic_DNA"/>
</dbReference>
<sequence length="473" mass="56873">MDYNDGLHKNDDDFQEQYPSVSNSEDYEENYDRGNRMKDQKQKQTETQDSNLEDQIQQDQYDQAKTFFNKNFIEITDNENNCKTNAKKQKYNMLFKFLYPILQEDQKVILVNYLIKKQKDGFITISTKQEVTINEQNINFNFQEVNQELKDLKINFIFLKTFVYDEQMKKEIQKLIEQLSQNNQNSQEKQNTKDNQNQKGNQDLLKKLKDLKLLCDEIIRRKKNKEQKNILNFKKSDFQYFWNVMKDKFIELKQNLDDKKQKREKQKMEKQKCENQNQNQEIQTEIRNKMQEFIEDSIIGTITNKKKKEEEQEKKNLKQLQKLQQQQQQQQQQQKQQQKKTKKIDKQQSQAQSKTPKVKKISRKQKFQIISNNQLNNIQDVPQENNDDDQFVCQDSPNYNLNGFGILLTQQQMSQNIQSQLNDQYRENQNEQIVMVSDQMIEQEEIDMSSLKLSNSKLKYQNQSNGGRKKVKK</sequence>
<dbReference type="Proteomes" id="UP000688137">
    <property type="component" value="Unassembled WGS sequence"/>
</dbReference>
<evidence type="ECO:0000313" key="3">
    <source>
        <dbReference type="Proteomes" id="UP000688137"/>
    </source>
</evidence>
<feature type="region of interest" description="Disordered" evidence="1">
    <location>
        <begin position="331"/>
        <end position="364"/>
    </location>
</feature>
<feature type="compositionally biased region" description="Basic and acidic residues" evidence="1">
    <location>
        <begin position="30"/>
        <end position="46"/>
    </location>
</feature>
<name>A0A8S1PDN0_PARPR</name>
<dbReference type="OMA" id="ITIDTHQ"/>
<keyword evidence="3" id="KW-1185">Reference proteome</keyword>
<comment type="caution">
    <text evidence="2">The sequence shown here is derived from an EMBL/GenBank/DDBJ whole genome shotgun (WGS) entry which is preliminary data.</text>
</comment>
<feature type="region of interest" description="Disordered" evidence="1">
    <location>
        <begin position="452"/>
        <end position="473"/>
    </location>
</feature>
<proteinExistence type="predicted"/>
<evidence type="ECO:0000256" key="1">
    <source>
        <dbReference type="SAM" id="MobiDB-lite"/>
    </source>
</evidence>
<feature type="compositionally biased region" description="Basic and acidic residues" evidence="1">
    <location>
        <begin position="260"/>
        <end position="273"/>
    </location>
</feature>
<dbReference type="AlphaFoldDB" id="A0A8S1PDN0"/>